<reference evidence="1" key="1">
    <citation type="submission" date="2019-08" db="EMBL/GenBank/DDBJ databases">
        <authorList>
            <person name="Kucharzyk K."/>
            <person name="Murdoch R.W."/>
            <person name="Higgins S."/>
            <person name="Loffler F."/>
        </authorList>
    </citation>
    <scope>NUCLEOTIDE SEQUENCE</scope>
</reference>
<comment type="caution">
    <text evidence="1">The sequence shown here is derived from an EMBL/GenBank/DDBJ whole genome shotgun (WGS) entry which is preliminary data.</text>
</comment>
<protein>
    <submittedName>
        <fullName evidence="1">Uncharacterized protein</fullName>
    </submittedName>
</protein>
<gene>
    <name evidence="1" type="ORF">SDC9_21825</name>
</gene>
<dbReference type="AlphaFoldDB" id="A0A644UAS9"/>
<accession>A0A644UAS9</accession>
<name>A0A644UAS9_9ZZZZ</name>
<proteinExistence type="predicted"/>
<dbReference type="EMBL" id="VSSQ01000093">
    <property type="protein sequence ID" value="MPL75980.1"/>
    <property type="molecule type" value="Genomic_DNA"/>
</dbReference>
<organism evidence="1">
    <name type="scientific">bioreactor metagenome</name>
    <dbReference type="NCBI Taxonomy" id="1076179"/>
    <lineage>
        <taxon>unclassified sequences</taxon>
        <taxon>metagenomes</taxon>
        <taxon>ecological metagenomes</taxon>
    </lineage>
</organism>
<sequence>MRLDYKAFRLINLNFAANIHSITFMNQKPIQAGMQKFAKELFFLSGENIRPYDTEPVAARPEDFHEQFLLSIRADRWFTEEHINYALRCLAESMPEAGQILSAMKPVNKSFPVAFRIKPLAPLEGVGEIIMAAFKGYPCLIKTSANHRKMYEAFFCMFGNYFAGFTERLIYVEDTFPGFSGMIVIGEKNGPVTESYLSRYPLLRFNYNQTAIITGNEPDEALRILAEDICIHFGRTARNVKMLKVPQGYDFRPVMEAFSAYNWQINHPVYLNHYEYHKASMLLGRVPHLDSGHLLLTENQEYSGRIGVLVYEYSHQGPVTETDNPAAGTEGLVRVTPQTGRCRNFFCNTKEMDLFLEKLKD</sequence>
<evidence type="ECO:0000313" key="1">
    <source>
        <dbReference type="EMBL" id="MPL75980.1"/>
    </source>
</evidence>